<dbReference type="GO" id="GO:0008168">
    <property type="term" value="F:methyltransferase activity"/>
    <property type="evidence" value="ECO:0007669"/>
    <property type="project" value="UniProtKB-KW"/>
</dbReference>
<evidence type="ECO:0000313" key="1">
    <source>
        <dbReference type="EMBL" id="RYU13363.1"/>
    </source>
</evidence>
<name>A0A4Q5J4J6_9ACTN</name>
<sequence length="244" mass="27498">MVDSGTTITSVRQVLDHPPLIHGWDPGEGVITHGLIRPALEFIESTVQPGWRTLETGSGLSTIAFAMTGSDHLVIVPNAEEEQRIRAFCADNGVDTTQVRFVIDFSERALPTLDVGEIDCYLIDGSHSFPQVFIDWFYVRTNLRVGGWLIVDDVHVWTGRVLRDFLKAEPGWEVVHQWSGRTVAFRKTAENADRDWSEQRFVERRTRAETIGRVRMAAALAREGEFTEILKRTRALLPGGQRDA</sequence>
<keyword evidence="2" id="KW-1185">Reference proteome</keyword>
<dbReference type="Proteomes" id="UP000291189">
    <property type="component" value="Unassembled WGS sequence"/>
</dbReference>
<dbReference type="InterPro" id="IPR029063">
    <property type="entry name" value="SAM-dependent_MTases_sf"/>
</dbReference>
<accession>A0A4Q5J4J6</accession>
<keyword evidence="1" id="KW-0489">Methyltransferase</keyword>
<evidence type="ECO:0000313" key="2">
    <source>
        <dbReference type="Proteomes" id="UP000291189"/>
    </source>
</evidence>
<dbReference type="Pfam" id="PF13578">
    <property type="entry name" value="Methyltransf_24"/>
    <property type="match status" value="1"/>
</dbReference>
<dbReference type="AlphaFoldDB" id="A0A4Q5J4J6"/>
<comment type="caution">
    <text evidence="1">The sequence shown here is derived from an EMBL/GenBank/DDBJ whole genome shotgun (WGS) entry which is preliminary data.</text>
</comment>
<dbReference type="OrthoDB" id="581658at2"/>
<protein>
    <submittedName>
        <fullName evidence="1">Class I SAM-dependent methyltransferase</fullName>
    </submittedName>
</protein>
<dbReference type="Gene3D" id="3.40.50.150">
    <property type="entry name" value="Vaccinia Virus protein VP39"/>
    <property type="match status" value="1"/>
</dbReference>
<reference evidence="1 2" key="1">
    <citation type="submission" date="2019-01" db="EMBL/GenBank/DDBJ databases">
        <title>Nocardioides guangzhouensis sp. nov., an actinobacterium isolated from soil.</title>
        <authorList>
            <person name="Fu Y."/>
            <person name="Cai Y."/>
            <person name="Lin Z."/>
            <person name="Chen P."/>
        </authorList>
    </citation>
    <scope>NUCLEOTIDE SEQUENCE [LARGE SCALE GENOMIC DNA]</scope>
    <source>
        <strain evidence="1 2">NBRC 105384</strain>
    </source>
</reference>
<organism evidence="1 2">
    <name type="scientific">Nocardioides iriomotensis</name>
    <dbReference type="NCBI Taxonomy" id="715784"/>
    <lineage>
        <taxon>Bacteria</taxon>
        <taxon>Bacillati</taxon>
        <taxon>Actinomycetota</taxon>
        <taxon>Actinomycetes</taxon>
        <taxon>Propionibacteriales</taxon>
        <taxon>Nocardioidaceae</taxon>
        <taxon>Nocardioides</taxon>
    </lineage>
</organism>
<dbReference type="GO" id="GO:0032259">
    <property type="term" value="P:methylation"/>
    <property type="evidence" value="ECO:0007669"/>
    <property type="project" value="UniProtKB-KW"/>
</dbReference>
<dbReference type="EMBL" id="SDPU01000018">
    <property type="protein sequence ID" value="RYU13363.1"/>
    <property type="molecule type" value="Genomic_DNA"/>
</dbReference>
<dbReference type="SUPFAM" id="SSF53335">
    <property type="entry name" value="S-adenosyl-L-methionine-dependent methyltransferases"/>
    <property type="match status" value="1"/>
</dbReference>
<keyword evidence="1" id="KW-0808">Transferase</keyword>
<proteinExistence type="predicted"/>
<gene>
    <name evidence="1" type="ORF">ETU37_05860</name>
</gene>